<name>A0A8H4RVL8_9HELO</name>
<evidence type="ECO:0000256" key="2">
    <source>
        <dbReference type="ARBA" id="ARBA00022630"/>
    </source>
</evidence>
<feature type="transmembrane region" description="Helical" evidence="5">
    <location>
        <begin position="572"/>
        <end position="591"/>
    </location>
</feature>
<dbReference type="PANTHER" id="PTHR47356:SF2">
    <property type="entry name" value="FAD-BINDING DOMAIN-CONTAINING PROTEIN-RELATED"/>
    <property type="match status" value="1"/>
</dbReference>
<dbReference type="AlphaFoldDB" id="A0A8H4RVL8"/>
<keyword evidence="5" id="KW-0472">Membrane</keyword>
<gene>
    <name evidence="7" type="ORF">G7Y89_g2803</name>
</gene>
<comment type="similarity">
    <text evidence="1">Belongs to the paxM FAD-dependent monooxygenase family.</text>
</comment>
<dbReference type="EMBL" id="JAAMPI010000128">
    <property type="protein sequence ID" value="KAF4635287.1"/>
    <property type="molecule type" value="Genomic_DNA"/>
</dbReference>
<dbReference type="Pfam" id="PF01494">
    <property type="entry name" value="FAD_binding_3"/>
    <property type="match status" value="1"/>
</dbReference>
<evidence type="ECO:0000256" key="3">
    <source>
        <dbReference type="ARBA" id="ARBA00022827"/>
    </source>
</evidence>
<dbReference type="Gene3D" id="3.50.50.60">
    <property type="entry name" value="FAD/NAD(P)-binding domain"/>
    <property type="match status" value="1"/>
</dbReference>
<evidence type="ECO:0000259" key="6">
    <source>
        <dbReference type="Pfam" id="PF01494"/>
    </source>
</evidence>
<keyword evidence="5" id="KW-1133">Transmembrane helix</keyword>
<feature type="domain" description="FAD-binding" evidence="6">
    <location>
        <begin position="136"/>
        <end position="311"/>
    </location>
</feature>
<dbReference type="OrthoDB" id="10029326at2759"/>
<feature type="transmembrane region" description="Helical" evidence="5">
    <location>
        <begin position="728"/>
        <end position="751"/>
    </location>
</feature>
<protein>
    <recommendedName>
        <fullName evidence="6">FAD-binding domain-containing protein</fullName>
    </recommendedName>
</protein>
<dbReference type="InterPro" id="IPR002938">
    <property type="entry name" value="FAD-bd"/>
</dbReference>
<keyword evidence="5" id="KW-0812">Transmembrane</keyword>
<dbReference type="InterPro" id="IPR036188">
    <property type="entry name" value="FAD/NAD-bd_sf"/>
</dbReference>
<sequence>MASSKDSDSFVDDKKKRFRVIIVGGSVAGLTLAHCLYNSDIDFVLLEGRNEIAPQVGASIVVLRNGARILDQLGIFNVTLAIVEPLVNGLTWIDDGKLVVNSNAPELTGKRMGYPLAFLQRHNSGATVYSKDGSSYRGDIVVGADGIHSAVRSLMQGYIETLRPGTTEKDRNSISVEYNCIFGLGNAVKGVVVPGDSHRTYSKDHSTLSFVGKGGKLYWFLFTKLDKRYYGKEIPKYTTVDAEEAAKAFFNIHMTNDIKFEEVWDQRTFVNMVCVEESQNEHWTSGRIVCIGDSVHKMTPNLGAGGNAALTNSLSSLRAYYEKQHPRASIICDSANQLTRLESFRTVFHKLLALYVIPTLGDFLSDITCDSMVGAEILETLPKPPRSLEGTMPQHPEPGVGKKENKWIRALYALPLLLVVYGAQKTIGGVLERIIPTLIAAAKTGEIVLGNGDIVPLDRKFFGVGAIDKFLSILVSFFTPALGGFDPLGKLQGLAFGADLIPLQVIMLVEGIRRGNFRTAAHLLPTILGVAYQAKGLGYIAPIYFFLHYVQSPLENYQAADNRLTQMGPVKTILPTIALTYVLPSVAMFAAPTLATRQWINGVFWQAFPVYSSIAQRVFGLFVKDTTEVDRVSNPEADMPYLRWAYGVAAATAAFGNLYVRFASPFPLMDVFFKDISSPTAPATLIQGAARFLRYDQITTFGAGALWIMLSFMDLKKAGKVRAGWGKIVAIFSATTLIGGPGAAMMIMWAWREEALARKKPAVEKK</sequence>
<dbReference type="InterPro" id="IPR050562">
    <property type="entry name" value="FAD_mOase_fung"/>
</dbReference>
<dbReference type="GO" id="GO:0004497">
    <property type="term" value="F:monooxygenase activity"/>
    <property type="evidence" value="ECO:0007669"/>
    <property type="project" value="InterPro"/>
</dbReference>
<keyword evidence="4" id="KW-0560">Oxidoreductase</keyword>
<proteinExistence type="inferred from homology"/>
<evidence type="ECO:0000256" key="4">
    <source>
        <dbReference type="ARBA" id="ARBA00023002"/>
    </source>
</evidence>
<keyword evidence="3" id="KW-0274">FAD</keyword>
<dbReference type="PRINTS" id="PR00420">
    <property type="entry name" value="RNGMNOXGNASE"/>
</dbReference>
<comment type="caution">
    <text evidence="7">The sequence shown here is derived from an EMBL/GenBank/DDBJ whole genome shotgun (WGS) entry which is preliminary data.</text>
</comment>
<dbReference type="PANTHER" id="PTHR47356">
    <property type="entry name" value="FAD-DEPENDENT MONOOXYGENASE ASQG-RELATED"/>
    <property type="match status" value="1"/>
</dbReference>
<evidence type="ECO:0000313" key="8">
    <source>
        <dbReference type="Proteomes" id="UP000566819"/>
    </source>
</evidence>
<accession>A0A8H4RVL8</accession>
<dbReference type="SUPFAM" id="SSF51905">
    <property type="entry name" value="FAD/NAD(P)-binding domain"/>
    <property type="match status" value="1"/>
</dbReference>
<evidence type="ECO:0000256" key="5">
    <source>
        <dbReference type="SAM" id="Phobius"/>
    </source>
</evidence>
<keyword evidence="2" id="KW-0285">Flavoprotein</keyword>
<dbReference type="Proteomes" id="UP000566819">
    <property type="component" value="Unassembled WGS sequence"/>
</dbReference>
<organism evidence="7 8">
    <name type="scientific">Cudoniella acicularis</name>
    <dbReference type="NCBI Taxonomy" id="354080"/>
    <lineage>
        <taxon>Eukaryota</taxon>
        <taxon>Fungi</taxon>
        <taxon>Dikarya</taxon>
        <taxon>Ascomycota</taxon>
        <taxon>Pezizomycotina</taxon>
        <taxon>Leotiomycetes</taxon>
        <taxon>Helotiales</taxon>
        <taxon>Tricladiaceae</taxon>
        <taxon>Cudoniella</taxon>
    </lineage>
</organism>
<reference evidence="7 8" key="1">
    <citation type="submission" date="2020-03" db="EMBL/GenBank/DDBJ databases">
        <title>Draft Genome Sequence of Cudoniella acicularis.</title>
        <authorList>
            <person name="Buettner E."/>
            <person name="Kellner H."/>
        </authorList>
    </citation>
    <scope>NUCLEOTIDE SEQUENCE [LARGE SCALE GENOMIC DNA]</scope>
    <source>
        <strain evidence="7 8">DSM 108380</strain>
    </source>
</reference>
<feature type="transmembrane region" description="Helical" evidence="5">
    <location>
        <begin position="698"/>
        <end position="716"/>
    </location>
</feature>
<evidence type="ECO:0000313" key="7">
    <source>
        <dbReference type="EMBL" id="KAF4635287.1"/>
    </source>
</evidence>
<evidence type="ECO:0000256" key="1">
    <source>
        <dbReference type="ARBA" id="ARBA00007992"/>
    </source>
</evidence>
<keyword evidence="8" id="KW-1185">Reference proteome</keyword>
<feature type="transmembrane region" description="Helical" evidence="5">
    <location>
        <begin position="20"/>
        <end position="39"/>
    </location>
</feature>
<dbReference type="GO" id="GO:0071949">
    <property type="term" value="F:FAD binding"/>
    <property type="evidence" value="ECO:0007669"/>
    <property type="project" value="InterPro"/>
</dbReference>
<feature type="transmembrane region" description="Helical" evidence="5">
    <location>
        <begin position="644"/>
        <end position="662"/>
    </location>
</feature>